<keyword evidence="7" id="KW-0249">Electron transport</keyword>
<feature type="domain" description="Ribosomal protein/NADH dehydrogenase" evidence="10">
    <location>
        <begin position="17"/>
        <end position="83"/>
    </location>
</feature>
<gene>
    <name evidence="12" type="ORF">BOH78_0821</name>
    <name evidence="11" type="ORF">C5L36_0A03575</name>
</gene>
<keyword evidence="6" id="KW-0999">Mitochondrion inner membrane</keyword>
<evidence type="ECO:0000256" key="2">
    <source>
        <dbReference type="ARBA" id="ARBA00004443"/>
    </source>
</evidence>
<dbReference type="InterPro" id="IPR007741">
    <property type="entry name" value="Ribosomal_mL43/mS25/NADH_DH"/>
</dbReference>
<evidence type="ECO:0000313" key="14">
    <source>
        <dbReference type="Proteomes" id="UP000249293"/>
    </source>
</evidence>
<evidence type="ECO:0000256" key="3">
    <source>
        <dbReference type="ARBA" id="ARBA00008939"/>
    </source>
</evidence>
<keyword evidence="8" id="KW-0496">Mitochondrion</keyword>
<evidence type="ECO:0000256" key="6">
    <source>
        <dbReference type="ARBA" id="ARBA00022792"/>
    </source>
</evidence>
<dbReference type="InterPro" id="IPR036249">
    <property type="entry name" value="Thioredoxin-like_sf"/>
</dbReference>
<evidence type="ECO:0000256" key="7">
    <source>
        <dbReference type="ARBA" id="ARBA00022982"/>
    </source>
</evidence>
<dbReference type="AlphaFoldDB" id="A0A1V2LTZ0"/>
<comment type="similarity">
    <text evidence="3">Belongs to the complex I NDUFA2 subunit family.</text>
</comment>
<dbReference type="Gene3D" id="3.40.30.10">
    <property type="entry name" value="Glutaredoxin"/>
    <property type="match status" value="1"/>
</dbReference>
<evidence type="ECO:0000259" key="10">
    <source>
        <dbReference type="SMART" id="SM00916"/>
    </source>
</evidence>
<dbReference type="SUPFAM" id="SSF52833">
    <property type="entry name" value="Thioredoxin-like"/>
    <property type="match status" value="1"/>
</dbReference>
<keyword evidence="12" id="KW-0830">Ubiquinone</keyword>
<evidence type="ECO:0000256" key="8">
    <source>
        <dbReference type="ARBA" id="ARBA00023128"/>
    </source>
</evidence>
<reference evidence="11 14" key="3">
    <citation type="submission" date="2018-06" db="EMBL/GenBank/DDBJ databases">
        <title>Population genomics shows no distinction between pathogenic Candida krusei and environmental Pichia kudriavzevii: One species, four names.</title>
        <authorList>
            <person name="Douglass A.P."/>
            <person name="Offei B."/>
            <person name="Braun-Galleani S."/>
            <person name="Coughlan A.Y."/>
            <person name="Martos A."/>
            <person name="Ortiz-Merino R.A."/>
            <person name="Byrne K.P."/>
            <person name="Wolfe K.H."/>
        </authorList>
    </citation>
    <scope>NUCLEOTIDE SEQUENCE [LARGE SCALE GENOMIC DNA]</scope>
    <source>
        <strain evidence="11 14">CBS573</strain>
    </source>
</reference>
<evidence type="ECO:0000256" key="5">
    <source>
        <dbReference type="ARBA" id="ARBA00022660"/>
    </source>
</evidence>
<evidence type="ECO:0000313" key="11">
    <source>
        <dbReference type="EMBL" id="AWU73757.1"/>
    </source>
</evidence>
<keyword evidence="9" id="KW-0472">Membrane</keyword>
<evidence type="ECO:0000256" key="4">
    <source>
        <dbReference type="ARBA" id="ARBA00022448"/>
    </source>
</evidence>
<evidence type="ECO:0000256" key="1">
    <source>
        <dbReference type="ARBA" id="ARBA00003195"/>
    </source>
</evidence>
<dbReference type="Proteomes" id="UP000189274">
    <property type="component" value="Unassembled WGS sequence"/>
</dbReference>
<dbReference type="PANTHER" id="PTHR12878">
    <property type="entry name" value="NADH-UBIQUINONE OXIDOREDUCTASE B8 SUBUNIT"/>
    <property type="match status" value="1"/>
</dbReference>
<dbReference type="Pfam" id="PF05047">
    <property type="entry name" value="L51_S25_CI-B8"/>
    <property type="match status" value="1"/>
</dbReference>
<dbReference type="OrthoDB" id="10250268at2759"/>
<dbReference type="STRING" id="4909.A0A1V2LTZ0"/>
<proteinExistence type="inferred from homology"/>
<protein>
    <submittedName>
        <fullName evidence="12">NADH dehydrogenase [ubiquinone] 1 alpha subcomplex subunit 2</fullName>
    </submittedName>
</protein>
<reference evidence="13" key="1">
    <citation type="journal article" date="2017" name="Genome Announc.">
        <title>Genome sequences of Cyberlindnera fabianii 65, Pichia kudriavzevii 129, and Saccharomyces cerevisiae 131 isolated from fermented masau fruits in Zimbabwe.</title>
        <authorList>
            <person name="van Rijswijck I.M.H."/>
            <person name="Derks M.F.L."/>
            <person name="Abee T."/>
            <person name="de Ridder D."/>
            <person name="Smid E.J."/>
        </authorList>
    </citation>
    <scope>NUCLEOTIDE SEQUENCE [LARGE SCALE GENOMIC DNA]</scope>
    <source>
        <strain evidence="13">129</strain>
    </source>
</reference>
<evidence type="ECO:0000313" key="12">
    <source>
        <dbReference type="EMBL" id="ONH76902.1"/>
    </source>
</evidence>
<keyword evidence="5" id="KW-0679">Respiratory chain</keyword>
<keyword evidence="4" id="KW-0813">Transport</keyword>
<reference evidence="12" key="2">
    <citation type="submission" date="2017-01" db="EMBL/GenBank/DDBJ databases">
        <authorList>
            <person name="Mah S.A."/>
            <person name="Swanson W.J."/>
            <person name="Moy G.W."/>
            <person name="Vacquier V.D."/>
        </authorList>
    </citation>
    <scope>NUCLEOTIDE SEQUENCE [LARGE SCALE GENOMIC DNA]</scope>
    <source>
        <strain evidence="12">129</strain>
    </source>
</reference>
<dbReference type="VEuPathDB" id="FungiDB:C5L36_0A03575"/>
<dbReference type="Proteomes" id="UP000249293">
    <property type="component" value="Chromosome 1"/>
</dbReference>
<dbReference type="EMBL" id="MQVM01000003">
    <property type="protein sequence ID" value="ONH76902.1"/>
    <property type="molecule type" value="Genomic_DNA"/>
</dbReference>
<comment type="subcellular location">
    <subcellularLocation>
        <location evidence="2">Mitochondrion inner membrane</location>
        <topology evidence="2">Peripheral membrane protein</topology>
        <orientation evidence="2">Matrix side</orientation>
    </subcellularLocation>
</comment>
<dbReference type="InterPro" id="IPR016464">
    <property type="entry name" value="NADH_Ub_cplx-1_asu_su-2"/>
</dbReference>
<dbReference type="SMART" id="SM00916">
    <property type="entry name" value="L51_S25_CI-B8"/>
    <property type="match status" value="1"/>
</dbReference>
<evidence type="ECO:0000256" key="9">
    <source>
        <dbReference type="ARBA" id="ARBA00023136"/>
    </source>
</evidence>
<name>A0A1V2LTZ0_PICKU</name>
<evidence type="ECO:0000313" key="13">
    <source>
        <dbReference type="Proteomes" id="UP000189274"/>
    </source>
</evidence>
<comment type="function">
    <text evidence="1">Accessory subunit of the mitochondrial membrane respiratory chain NADH dehydrogenase (Complex I), that is believed not to be involved in catalysis. Complex I functions in the transfer of electrons from NADH to the respiratory chain. The immediate electron acceptor for the enzyme is believed to be ubiquinone.</text>
</comment>
<accession>A0A1V2LTZ0</accession>
<dbReference type="EMBL" id="CP028773">
    <property type="protein sequence ID" value="AWU73757.1"/>
    <property type="molecule type" value="Genomic_DNA"/>
</dbReference>
<sequence length="83" mass="9303">MVALSPAIRELRFLLPQTASSLKSFVLNAYPSIKQQHPHLPVLIRECQGIQPTVVVRLEKGVEVKKHVANFSDAELKSFLQNP</sequence>
<organism evidence="12 13">
    <name type="scientific">Pichia kudriavzevii</name>
    <name type="common">Yeast</name>
    <name type="synonym">Issatchenkia orientalis</name>
    <dbReference type="NCBI Taxonomy" id="4909"/>
    <lineage>
        <taxon>Eukaryota</taxon>
        <taxon>Fungi</taxon>
        <taxon>Dikarya</taxon>
        <taxon>Ascomycota</taxon>
        <taxon>Saccharomycotina</taxon>
        <taxon>Pichiomycetes</taxon>
        <taxon>Pichiales</taxon>
        <taxon>Pichiaceae</taxon>
        <taxon>Pichia</taxon>
    </lineage>
</organism>
<keyword evidence="14" id="KW-1185">Reference proteome</keyword>
<dbReference type="PANTHER" id="PTHR12878:SF0">
    <property type="entry name" value="NADH DEHYDROGENASE [UBIQUINONE] 1 ALPHA SUBCOMPLEX SUBUNIT 2"/>
    <property type="match status" value="1"/>
</dbReference>
<dbReference type="GO" id="GO:0005743">
    <property type="term" value="C:mitochondrial inner membrane"/>
    <property type="evidence" value="ECO:0007669"/>
    <property type="project" value="UniProtKB-SubCell"/>
</dbReference>